<proteinExistence type="predicted"/>
<accession>A0A7J5U411</accession>
<organism evidence="1 2">
    <name type="scientific">Rudanella paleaurantiibacter</name>
    <dbReference type="NCBI Taxonomy" id="2614655"/>
    <lineage>
        <taxon>Bacteria</taxon>
        <taxon>Pseudomonadati</taxon>
        <taxon>Bacteroidota</taxon>
        <taxon>Cytophagia</taxon>
        <taxon>Cytophagales</taxon>
        <taxon>Cytophagaceae</taxon>
        <taxon>Rudanella</taxon>
    </lineage>
</organism>
<comment type="caution">
    <text evidence="1">The sequence shown here is derived from an EMBL/GenBank/DDBJ whole genome shotgun (WGS) entry which is preliminary data.</text>
</comment>
<dbReference type="InterPro" id="IPR019619">
    <property type="entry name" value="DUF2490"/>
</dbReference>
<dbReference type="EMBL" id="WELI01000001">
    <property type="protein sequence ID" value="KAB7732582.1"/>
    <property type="molecule type" value="Genomic_DNA"/>
</dbReference>
<name>A0A7J5U411_9BACT</name>
<keyword evidence="2" id="KW-1185">Reference proteome</keyword>
<dbReference type="Pfam" id="PF10677">
    <property type="entry name" value="DUF2490"/>
    <property type="match status" value="1"/>
</dbReference>
<evidence type="ECO:0000313" key="1">
    <source>
        <dbReference type="EMBL" id="KAB7732582.1"/>
    </source>
</evidence>
<dbReference type="RefSeq" id="WP_152122013.1">
    <property type="nucleotide sequence ID" value="NZ_WELI01000001.1"/>
</dbReference>
<evidence type="ECO:0000313" key="2">
    <source>
        <dbReference type="Proteomes" id="UP000488299"/>
    </source>
</evidence>
<sequence length="261" mass="30460">MTFFNACRYVFLLAAGLLFGQPGYSQRLLDHQSIGWYVYNGAYKLNPKWSLRTEYQFRRIDLVRTWQQSLARLGASYKASDRVTFGGGYTYFVTFPFGQYPQADRGVPYPEHRLHADVSLDETYGRLNLTHRFRLEQRWLAGQTDPNPRRITGWEFQNRMRYQIAADLPLRGSTLDNREFYLNFFDEVFIGFGRNVGQNIFNQNRLSAGLGYQVSDALQIELNFLNQVLQHADPDPVSDRPVFEINNGFRLNLNHTLDFGR</sequence>
<dbReference type="SUPFAM" id="SSF56935">
    <property type="entry name" value="Porins"/>
    <property type="match status" value="1"/>
</dbReference>
<dbReference type="Proteomes" id="UP000488299">
    <property type="component" value="Unassembled WGS sequence"/>
</dbReference>
<protein>
    <submittedName>
        <fullName evidence="1">DUF2490 domain-containing protein</fullName>
    </submittedName>
</protein>
<reference evidence="1 2" key="1">
    <citation type="submission" date="2019-10" db="EMBL/GenBank/DDBJ databases">
        <title>Rudanella paleaurantiibacter sp. nov., isolated from sludge.</title>
        <authorList>
            <person name="Xu S.Q."/>
        </authorList>
    </citation>
    <scope>NUCLEOTIDE SEQUENCE [LARGE SCALE GENOMIC DNA]</scope>
    <source>
        <strain evidence="1 2">HX-22-17</strain>
    </source>
</reference>
<gene>
    <name evidence="1" type="ORF">F5984_01085</name>
</gene>
<dbReference type="AlphaFoldDB" id="A0A7J5U411"/>